<dbReference type="RefSeq" id="WP_066876145.1">
    <property type="nucleotide sequence ID" value="NZ_LNQB01000081.1"/>
</dbReference>
<keyword evidence="2" id="KW-1185">Reference proteome</keyword>
<proteinExistence type="predicted"/>
<dbReference type="Proteomes" id="UP000078507">
    <property type="component" value="Unassembled WGS sequence"/>
</dbReference>
<dbReference type="STRING" id="36856.ATB98_15290"/>
<name>A0A178Y6Q0_SINSA</name>
<protein>
    <recommendedName>
        <fullName evidence="3">DUF4917 domain-containing protein</fullName>
    </recommendedName>
</protein>
<evidence type="ECO:0008006" key="3">
    <source>
        <dbReference type="Google" id="ProtNLM"/>
    </source>
</evidence>
<gene>
    <name evidence="1" type="ORF">ATB98_15290</name>
</gene>
<comment type="caution">
    <text evidence="1">The sequence shown here is derived from an EMBL/GenBank/DDBJ whole genome shotgun (WGS) entry which is preliminary data.</text>
</comment>
<dbReference type="PROSITE" id="PS51257">
    <property type="entry name" value="PROKAR_LIPOPROTEIN"/>
    <property type="match status" value="1"/>
</dbReference>
<sequence>MTVKILSFDQALKKADSYGKKHLLLGNGFSIACKPDIFAYGSLFEEAKKTMPKELAAIFAAMGTQDFEEVIRALQHAAAIVFAYNPKLKRTMARMNGDAEKLKTDLIQAVAGRHPPRPNDITDDRYFACRTFLSNFVGANAGGKIYTMNYDLLLYWALMHEEDDPAEFIVLNHDDGFRKDQDDYDAPYVEWQGEGAAHGQNIHYLHGALHLFDAGYQLQKYTWVNTGKALVDQANEALKKNMFPVFVAEGDSKSKLTKIQHSAYLHHNFKSFAGVCQTKPKDGTALFVYGHSFAKNDAHVLDQIGRGKIAHLFVSLYGDPSNKANSAIRANVERIAALRPKAFPALSVDFFDAASAKVWG</sequence>
<evidence type="ECO:0000313" key="1">
    <source>
        <dbReference type="EMBL" id="OAP43014.1"/>
    </source>
</evidence>
<dbReference type="InterPro" id="IPR032581">
    <property type="entry name" value="DUF4917"/>
</dbReference>
<reference evidence="1 2" key="1">
    <citation type="submission" date="2015-11" db="EMBL/GenBank/DDBJ databases">
        <title>Ensifer anhuiense sp. nov., an effective nitrogen fixation bacterium with Glycine soja.</title>
        <authorList>
            <person name="Yan H."/>
            <person name="Chen W."/>
        </authorList>
    </citation>
    <scope>NUCLEOTIDE SEQUENCE [LARGE SCALE GENOMIC DNA]</scope>
    <source>
        <strain evidence="1 2">LMG 7837</strain>
    </source>
</reference>
<evidence type="ECO:0000313" key="2">
    <source>
        <dbReference type="Proteomes" id="UP000078507"/>
    </source>
</evidence>
<dbReference type="EMBL" id="LNQB01000081">
    <property type="protein sequence ID" value="OAP43014.1"/>
    <property type="molecule type" value="Genomic_DNA"/>
</dbReference>
<accession>A0A178Y6Q0</accession>
<organism evidence="1 2">
    <name type="scientific">Sinorhizobium saheli</name>
    <dbReference type="NCBI Taxonomy" id="36856"/>
    <lineage>
        <taxon>Bacteria</taxon>
        <taxon>Pseudomonadati</taxon>
        <taxon>Pseudomonadota</taxon>
        <taxon>Alphaproteobacteria</taxon>
        <taxon>Hyphomicrobiales</taxon>
        <taxon>Rhizobiaceae</taxon>
        <taxon>Sinorhizobium/Ensifer group</taxon>
        <taxon>Sinorhizobium</taxon>
    </lineage>
</organism>
<dbReference type="OrthoDB" id="828244at2"/>
<dbReference type="Pfam" id="PF16263">
    <property type="entry name" value="DUF4917"/>
    <property type="match status" value="1"/>
</dbReference>
<dbReference type="AlphaFoldDB" id="A0A178Y6Q0"/>